<protein>
    <submittedName>
        <fullName evidence="3">Uncharacterized protein</fullName>
    </submittedName>
</protein>
<organism evidence="3 4">
    <name type="scientific">Asterophora parasitica</name>
    <dbReference type="NCBI Taxonomy" id="117018"/>
    <lineage>
        <taxon>Eukaryota</taxon>
        <taxon>Fungi</taxon>
        <taxon>Dikarya</taxon>
        <taxon>Basidiomycota</taxon>
        <taxon>Agaricomycotina</taxon>
        <taxon>Agaricomycetes</taxon>
        <taxon>Agaricomycetidae</taxon>
        <taxon>Agaricales</taxon>
        <taxon>Tricholomatineae</taxon>
        <taxon>Lyophyllaceae</taxon>
        <taxon>Asterophora</taxon>
    </lineage>
</organism>
<evidence type="ECO:0000256" key="2">
    <source>
        <dbReference type="SAM" id="Phobius"/>
    </source>
</evidence>
<feature type="compositionally biased region" description="Low complexity" evidence="1">
    <location>
        <begin position="466"/>
        <end position="484"/>
    </location>
</feature>
<sequence length="573" mass="59799">MASVIWDESDPNFKLSFGGGTWSKVTTERFFGGAAIWPAFAATEKGDTGAYGWLSITFDGTQIRLFGNTPPASASQFAFVSIDGSPPTQTSYGDSQPPSAVQWYQSPVLAEGRHTINVTHIAGTSLDYAIVATGQRTPIVGLRQRLIVDDDDEALTYTGGWTRKEGAYESIDDPHRGMPYGNATHEASTPGSAATFLFSGNNVTVYSIADYSHLGSVTVRYTLSPLSSSIPAGPSSKTLTHAVTASTPEHISGVLQRENTLLYASPASLPVGNWNLTMELLGNTNGASVNIDYILYSPGFATLAGKPSLSAPAGTGTGTGTSEVWAATSTRTAAPPTQTGGAFNGVGEKNGGVPVGAVVGGVVGGIVVLALLLLILTLCWRRGAAKRASSEFHSTVPTRGQRKPTAVYSKGSTHVFPLVPSLTHTASHHPSSGSRSGSGSHAAIAVRSPEHVIPLPTSRQTVQHKSSLSSSSIPTSIPRPSILSAATPSPLAPLLGASRDSDGYFPQHQPTSPGTRMQELVRELEAAAAGGERERAAELRGRIAELTRQVGGSTNGREREGGVPPPYSDDRGL</sequence>
<comment type="caution">
    <text evidence="3">The sequence shown here is derived from an EMBL/GenBank/DDBJ whole genome shotgun (WGS) entry which is preliminary data.</text>
</comment>
<keyword evidence="2" id="KW-1133">Transmembrane helix</keyword>
<gene>
    <name evidence="3" type="ORF">DXG03_006444</name>
</gene>
<evidence type="ECO:0000313" key="3">
    <source>
        <dbReference type="EMBL" id="KAG5640991.1"/>
    </source>
</evidence>
<evidence type="ECO:0000256" key="1">
    <source>
        <dbReference type="SAM" id="MobiDB-lite"/>
    </source>
</evidence>
<accession>A0A9P7K774</accession>
<feature type="region of interest" description="Disordered" evidence="1">
    <location>
        <begin position="422"/>
        <end position="573"/>
    </location>
</feature>
<keyword evidence="4" id="KW-1185">Reference proteome</keyword>
<dbReference type="Proteomes" id="UP000775547">
    <property type="component" value="Unassembled WGS sequence"/>
</dbReference>
<proteinExistence type="predicted"/>
<reference evidence="3" key="1">
    <citation type="submission" date="2020-07" db="EMBL/GenBank/DDBJ databases">
        <authorList>
            <person name="Nieuwenhuis M."/>
            <person name="Van De Peppel L.J.J."/>
        </authorList>
    </citation>
    <scope>NUCLEOTIDE SEQUENCE</scope>
    <source>
        <strain evidence="3">AP01</strain>
        <tissue evidence="3">Mycelium</tissue>
    </source>
</reference>
<dbReference type="EMBL" id="JABCKV010000422">
    <property type="protein sequence ID" value="KAG5640991.1"/>
    <property type="molecule type" value="Genomic_DNA"/>
</dbReference>
<feature type="compositionally biased region" description="Basic and acidic residues" evidence="1">
    <location>
        <begin position="519"/>
        <end position="545"/>
    </location>
</feature>
<evidence type="ECO:0000313" key="4">
    <source>
        <dbReference type="Proteomes" id="UP000775547"/>
    </source>
</evidence>
<name>A0A9P7K774_9AGAR</name>
<keyword evidence="2" id="KW-0472">Membrane</keyword>
<keyword evidence="2" id="KW-0812">Transmembrane</keyword>
<dbReference type="AlphaFoldDB" id="A0A9P7K774"/>
<feature type="compositionally biased region" description="Low complexity" evidence="1">
    <location>
        <begin position="428"/>
        <end position="443"/>
    </location>
</feature>
<feature type="transmembrane region" description="Helical" evidence="2">
    <location>
        <begin position="358"/>
        <end position="380"/>
    </location>
</feature>
<dbReference type="OrthoDB" id="2756615at2759"/>
<dbReference type="Gene3D" id="2.60.120.260">
    <property type="entry name" value="Galactose-binding domain-like"/>
    <property type="match status" value="2"/>
</dbReference>
<reference evidence="3" key="2">
    <citation type="submission" date="2021-10" db="EMBL/GenBank/DDBJ databases">
        <title>Phylogenomics reveals ancestral predisposition of the termite-cultivated fungus Termitomyces towards a domesticated lifestyle.</title>
        <authorList>
            <person name="Auxier B."/>
            <person name="Grum-Grzhimaylo A."/>
            <person name="Cardenas M.E."/>
            <person name="Lodge J.D."/>
            <person name="Laessoe T."/>
            <person name="Pedersen O."/>
            <person name="Smith M.E."/>
            <person name="Kuyper T.W."/>
            <person name="Franco-Molano E.A."/>
            <person name="Baroni T.J."/>
            <person name="Aanen D.K."/>
        </authorList>
    </citation>
    <scope>NUCLEOTIDE SEQUENCE</scope>
    <source>
        <strain evidence="3">AP01</strain>
        <tissue evidence="3">Mycelium</tissue>
    </source>
</reference>